<evidence type="ECO:0000256" key="7">
    <source>
        <dbReference type="SAM" id="MobiDB-lite"/>
    </source>
</evidence>
<sequence>MDAKRNSIQNLGEYEVYLLLQKAKLLQYFDAFINHGGDDIQQLTELLKDPNEFDQLMKLVGMDRKPLHIQRFKKALAQHALQNNTNVEQINIREGTSDSRYSFNGSRLNNEGNTSSLTQTNWCPLIPPLYSGLNVFPTSPIMNTLPTPQCAFPANLLSVNPLLNPWTLFNNQQNYSILQALAMAITNQQLITSIQDTDGNDNKSVKLQNPCSELIASTLPKLYGYNESPEQSFQEDNNHNQNKNMLNHEELIHSSCETNQSPTQSTLNSPKTENIISRNNSPLTQPLQSLPSVIQPSPFISFTPSHSSTEMDLTMCTQISMPTTDNYSEDSFKVRPSATLMKSDYTKLETAISAFMAYLPRFSIRQPNPRNPNEQEIQEVLKLPENDPNRVNGLTKHSIIFGRTDSGKRLTRPLRHFEITINEITVRLVKQIPELVTQREHLFHIARQIVNIMNYGLNVNQTGQVTWKLLDKEGLEKFNVDFKLSSSGDGFTFEANETDYSSQTLYQLLLRLKMEMQNVVNKEEILRMKIRFPGKDSASVGYMNSLRRDLENLVNQLHTCITVTAKYIILMKSTPNHELESNESRVFPTNEHDNVDQNNHAILRK</sequence>
<dbReference type="GO" id="GO:0005634">
    <property type="term" value="C:nucleus"/>
    <property type="evidence" value="ECO:0007669"/>
    <property type="project" value="UniProtKB-SubCell"/>
</dbReference>
<keyword evidence="3" id="KW-0678">Repressor</keyword>
<evidence type="ECO:0000259" key="8">
    <source>
        <dbReference type="Pfam" id="PF04904"/>
    </source>
</evidence>
<dbReference type="Gene3D" id="1.20.120.2010">
    <property type="entry name" value="NAB conserved domain 2"/>
    <property type="match status" value="1"/>
</dbReference>
<dbReference type="InterPro" id="IPR039040">
    <property type="entry name" value="NAB_fam"/>
</dbReference>
<evidence type="ECO:0000313" key="11">
    <source>
        <dbReference type="WBParaSite" id="TREG1_102430.1"/>
    </source>
</evidence>
<evidence type="ECO:0000313" key="10">
    <source>
        <dbReference type="Proteomes" id="UP000050795"/>
    </source>
</evidence>
<dbReference type="InterPro" id="IPR006989">
    <property type="entry name" value="NAB_co-repressor_dom"/>
</dbReference>
<evidence type="ECO:0000256" key="1">
    <source>
        <dbReference type="ARBA" id="ARBA00004123"/>
    </source>
</evidence>
<evidence type="ECO:0000259" key="9">
    <source>
        <dbReference type="Pfam" id="PF04905"/>
    </source>
</evidence>
<dbReference type="Proteomes" id="UP000050795">
    <property type="component" value="Unassembled WGS sequence"/>
</dbReference>
<dbReference type="GO" id="GO:0003712">
    <property type="term" value="F:transcription coregulator activity"/>
    <property type="evidence" value="ECO:0007669"/>
    <property type="project" value="InterPro"/>
</dbReference>
<keyword evidence="5" id="KW-0804">Transcription</keyword>
<name>A0AA85IL99_TRIRE</name>
<keyword evidence="6" id="KW-0539">Nucleus</keyword>
<evidence type="ECO:0000256" key="5">
    <source>
        <dbReference type="ARBA" id="ARBA00023163"/>
    </source>
</evidence>
<evidence type="ECO:0000256" key="4">
    <source>
        <dbReference type="ARBA" id="ARBA00023015"/>
    </source>
</evidence>
<keyword evidence="4" id="KW-0805">Transcription regulation</keyword>
<feature type="compositionally biased region" description="Polar residues" evidence="7">
    <location>
        <begin position="596"/>
        <end position="605"/>
    </location>
</feature>
<dbReference type="Pfam" id="PF04905">
    <property type="entry name" value="NCD2"/>
    <property type="match status" value="1"/>
</dbReference>
<organism evidence="10 11">
    <name type="scientific">Trichobilharzia regenti</name>
    <name type="common">Nasal bird schistosome</name>
    <dbReference type="NCBI Taxonomy" id="157069"/>
    <lineage>
        <taxon>Eukaryota</taxon>
        <taxon>Metazoa</taxon>
        <taxon>Spiralia</taxon>
        <taxon>Lophotrochozoa</taxon>
        <taxon>Platyhelminthes</taxon>
        <taxon>Trematoda</taxon>
        <taxon>Digenea</taxon>
        <taxon>Strigeidida</taxon>
        <taxon>Schistosomatoidea</taxon>
        <taxon>Schistosomatidae</taxon>
        <taxon>Trichobilharzia</taxon>
    </lineage>
</organism>
<feature type="domain" description="NAB co-repressor" evidence="9">
    <location>
        <begin position="342"/>
        <end position="457"/>
    </location>
</feature>
<dbReference type="WBParaSite" id="TREG1_102430.1">
    <property type="protein sequence ID" value="TREG1_102430.1"/>
    <property type="gene ID" value="TREG1_102430"/>
</dbReference>
<evidence type="ECO:0000256" key="6">
    <source>
        <dbReference type="ARBA" id="ARBA00023242"/>
    </source>
</evidence>
<dbReference type="InterPro" id="IPR038398">
    <property type="entry name" value="NCD2_sf"/>
</dbReference>
<feature type="domain" description="Nab N-terminal" evidence="8">
    <location>
        <begin position="9"/>
        <end position="82"/>
    </location>
</feature>
<dbReference type="PANTHER" id="PTHR12623">
    <property type="entry name" value="NGFI-A BINDING PROTEIN"/>
    <property type="match status" value="1"/>
</dbReference>
<dbReference type="InterPro" id="IPR006988">
    <property type="entry name" value="Nab_N"/>
</dbReference>
<evidence type="ECO:0000256" key="3">
    <source>
        <dbReference type="ARBA" id="ARBA00022491"/>
    </source>
</evidence>
<evidence type="ECO:0000256" key="2">
    <source>
        <dbReference type="ARBA" id="ARBA00008864"/>
    </source>
</evidence>
<comment type="subcellular location">
    <subcellularLocation>
        <location evidence="1">Nucleus</location>
    </subcellularLocation>
</comment>
<comment type="similarity">
    <text evidence="2">Belongs to the NAB family.</text>
</comment>
<dbReference type="AlphaFoldDB" id="A0AA85IL99"/>
<proteinExistence type="inferred from homology"/>
<dbReference type="Pfam" id="PF04904">
    <property type="entry name" value="SAM_NCD1"/>
    <property type="match status" value="1"/>
</dbReference>
<accession>A0AA85IL99</accession>
<keyword evidence="10" id="KW-1185">Reference proteome</keyword>
<protein>
    <recommendedName>
        <fullName evidence="12">NCD1 domain-containing protein</fullName>
    </recommendedName>
</protein>
<dbReference type="GO" id="GO:0045892">
    <property type="term" value="P:negative regulation of DNA-templated transcription"/>
    <property type="evidence" value="ECO:0007669"/>
    <property type="project" value="InterPro"/>
</dbReference>
<reference evidence="11" key="2">
    <citation type="submission" date="2023-11" db="UniProtKB">
        <authorList>
            <consortium name="WormBaseParasite"/>
        </authorList>
    </citation>
    <scope>IDENTIFICATION</scope>
</reference>
<feature type="region of interest" description="Disordered" evidence="7">
    <location>
        <begin position="579"/>
        <end position="605"/>
    </location>
</feature>
<reference evidence="10" key="1">
    <citation type="submission" date="2022-06" db="EMBL/GenBank/DDBJ databases">
        <authorList>
            <person name="Berger JAMES D."/>
            <person name="Berger JAMES D."/>
        </authorList>
    </citation>
    <scope>NUCLEOTIDE SEQUENCE [LARGE SCALE GENOMIC DNA]</scope>
</reference>
<evidence type="ECO:0008006" key="12">
    <source>
        <dbReference type="Google" id="ProtNLM"/>
    </source>
</evidence>
<dbReference type="PANTHER" id="PTHR12623:SF10">
    <property type="entry name" value="NGFI-A-BINDING PROTEIN HOMOLOG"/>
    <property type="match status" value="1"/>
</dbReference>